<feature type="transmembrane region" description="Helical" evidence="7">
    <location>
        <begin position="223"/>
        <end position="249"/>
    </location>
</feature>
<keyword evidence="6" id="KW-0325">Glycoprotein</keyword>
<dbReference type="InterPro" id="IPR036249">
    <property type="entry name" value="Thioredoxin-like_sf"/>
</dbReference>
<name>A0A6N2M5H7_SALVM</name>
<dbReference type="PANTHER" id="PTHR46854">
    <property type="entry name" value="5'-ADENYLYLSULFATE REDUCTASE-LIKE 4-RELATED"/>
    <property type="match status" value="1"/>
</dbReference>
<evidence type="ECO:0000256" key="1">
    <source>
        <dbReference type="ARBA" id="ARBA00004167"/>
    </source>
</evidence>
<dbReference type="GO" id="GO:0016020">
    <property type="term" value="C:membrane"/>
    <property type="evidence" value="ECO:0007669"/>
    <property type="project" value="UniProtKB-SubCell"/>
</dbReference>
<dbReference type="InterPro" id="IPR013766">
    <property type="entry name" value="Thioredoxin_domain"/>
</dbReference>
<dbReference type="PANTHER" id="PTHR46854:SF1">
    <property type="entry name" value="5'-ADENYLYLSULFATE REDUCTASE-LIKE 4-RELATED"/>
    <property type="match status" value="1"/>
</dbReference>
<accession>A0A6N2M5H7</accession>
<evidence type="ECO:0000256" key="6">
    <source>
        <dbReference type="ARBA" id="ARBA00023180"/>
    </source>
</evidence>
<dbReference type="Pfam" id="PF00085">
    <property type="entry name" value="Thioredoxin"/>
    <property type="match status" value="1"/>
</dbReference>
<evidence type="ECO:0000256" key="5">
    <source>
        <dbReference type="ARBA" id="ARBA00023136"/>
    </source>
</evidence>
<evidence type="ECO:0000259" key="9">
    <source>
        <dbReference type="PROSITE" id="PS51352"/>
    </source>
</evidence>
<protein>
    <recommendedName>
        <fullName evidence="9">Thioredoxin domain-containing protein</fullName>
    </recommendedName>
</protein>
<sequence length="325" mass="36784">MMQTRVWRTRILVSLMIYWSLMLMCATAANSNTVSICPIEPVTDSIFRFRDRNCVVSGVDESPFFPGVTEGDEVSLQKALNFVQKNSHEYVALLFYASWCPFSKNFRPSFSILSSLYPLIPHFEIEESSIRPSILSKYGVHGFPTLFLLNSTMRVRYHGSRTLGSLVAFYSDVTGIKTASLDKGSLDKIGRASHLEKHVAPEQESCPFSWGRSPENLFREETYLALATTFVLLRLFYWSFPTVLALAQFTWSRHMQNMRLESLLEHPRAYLNRAIQLFSSLNEPCKKSNLQEGAMNARAWASKSLATVSIGDASTSRGVPVCECR</sequence>
<evidence type="ECO:0000256" key="7">
    <source>
        <dbReference type="SAM" id="Phobius"/>
    </source>
</evidence>
<feature type="signal peptide" evidence="8">
    <location>
        <begin position="1"/>
        <end position="31"/>
    </location>
</feature>
<evidence type="ECO:0000256" key="3">
    <source>
        <dbReference type="ARBA" id="ARBA00022729"/>
    </source>
</evidence>
<dbReference type="Gene3D" id="3.40.30.10">
    <property type="entry name" value="Glutaredoxin"/>
    <property type="match status" value="1"/>
</dbReference>
<feature type="chain" id="PRO_5027057014" description="Thioredoxin domain-containing protein" evidence="8">
    <location>
        <begin position="32"/>
        <end position="325"/>
    </location>
</feature>
<dbReference type="CDD" id="cd02999">
    <property type="entry name" value="PDI_a_ERp44_like"/>
    <property type="match status" value="1"/>
</dbReference>
<keyword evidence="5 7" id="KW-0472">Membrane</keyword>
<reference evidence="10" key="1">
    <citation type="submission" date="2019-03" db="EMBL/GenBank/DDBJ databases">
        <authorList>
            <person name="Mank J."/>
            <person name="Almeida P."/>
        </authorList>
    </citation>
    <scope>NUCLEOTIDE SEQUENCE</scope>
    <source>
        <strain evidence="10">78183</strain>
    </source>
</reference>
<feature type="domain" description="Thioredoxin" evidence="9">
    <location>
        <begin position="56"/>
        <end position="175"/>
    </location>
</feature>
<keyword evidence="4 7" id="KW-1133">Transmembrane helix</keyword>
<comment type="subcellular location">
    <subcellularLocation>
        <location evidence="1">Membrane</location>
        <topology evidence="1">Single-pass membrane protein</topology>
    </subcellularLocation>
</comment>
<dbReference type="InterPro" id="IPR044606">
    <property type="entry name" value="APRL4/6"/>
</dbReference>
<dbReference type="SUPFAM" id="SSF52833">
    <property type="entry name" value="Thioredoxin-like"/>
    <property type="match status" value="1"/>
</dbReference>
<keyword evidence="3 8" id="KW-0732">Signal</keyword>
<evidence type="ECO:0000256" key="8">
    <source>
        <dbReference type="SAM" id="SignalP"/>
    </source>
</evidence>
<dbReference type="AlphaFoldDB" id="A0A6N2M5H7"/>
<dbReference type="EMBL" id="CAADRP010001608">
    <property type="protein sequence ID" value="VFU44911.1"/>
    <property type="molecule type" value="Genomic_DNA"/>
</dbReference>
<organism evidence="10">
    <name type="scientific">Salix viminalis</name>
    <name type="common">Common osier</name>
    <name type="synonym">Basket willow</name>
    <dbReference type="NCBI Taxonomy" id="40686"/>
    <lineage>
        <taxon>Eukaryota</taxon>
        <taxon>Viridiplantae</taxon>
        <taxon>Streptophyta</taxon>
        <taxon>Embryophyta</taxon>
        <taxon>Tracheophyta</taxon>
        <taxon>Spermatophyta</taxon>
        <taxon>Magnoliopsida</taxon>
        <taxon>eudicotyledons</taxon>
        <taxon>Gunneridae</taxon>
        <taxon>Pentapetalae</taxon>
        <taxon>rosids</taxon>
        <taxon>fabids</taxon>
        <taxon>Malpighiales</taxon>
        <taxon>Salicaceae</taxon>
        <taxon>Saliceae</taxon>
        <taxon>Salix</taxon>
    </lineage>
</organism>
<evidence type="ECO:0000256" key="4">
    <source>
        <dbReference type="ARBA" id="ARBA00022989"/>
    </source>
</evidence>
<gene>
    <name evidence="10" type="ORF">SVIM_LOCUS278842</name>
</gene>
<keyword evidence="2 7" id="KW-0812">Transmembrane</keyword>
<proteinExistence type="predicted"/>
<dbReference type="PROSITE" id="PS51352">
    <property type="entry name" value="THIOREDOXIN_2"/>
    <property type="match status" value="1"/>
</dbReference>
<evidence type="ECO:0000313" key="10">
    <source>
        <dbReference type="EMBL" id="VFU44911.1"/>
    </source>
</evidence>
<evidence type="ECO:0000256" key="2">
    <source>
        <dbReference type="ARBA" id="ARBA00022692"/>
    </source>
</evidence>